<dbReference type="InterPro" id="IPR000030">
    <property type="entry name" value="PPE_dom"/>
</dbReference>
<dbReference type="Proteomes" id="UP001529272">
    <property type="component" value="Unassembled WGS sequence"/>
</dbReference>
<dbReference type="EMBL" id="JASZZX010000024">
    <property type="protein sequence ID" value="MDM3928587.1"/>
    <property type="molecule type" value="Genomic_DNA"/>
</dbReference>
<organism evidence="4 5">
    <name type="scientific">Mycobacterium intracellulare subsp. chimaera</name>
    <dbReference type="NCBI Taxonomy" id="222805"/>
    <lineage>
        <taxon>Bacteria</taxon>
        <taxon>Bacillati</taxon>
        <taxon>Actinomycetota</taxon>
        <taxon>Actinomycetes</taxon>
        <taxon>Mycobacteriales</taxon>
        <taxon>Mycobacteriaceae</taxon>
        <taxon>Mycobacterium</taxon>
        <taxon>Mycobacterium avium complex (MAC)</taxon>
    </lineage>
</organism>
<evidence type="ECO:0000313" key="4">
    <source>
        <dbReference type="EMBL" id="MDM3928587.1"/>
    </source>
</evidence>
<reference evidence="4 5" key="1">
    <citation type="submission" date="2023-06" db="EMBL/GenBank/DDBJ databases">
        <title>Itaconate inhibition of nontuberculous mycobacteria.</title>
        <authorList>
            <person name="Breen P."/>
            <person name="Zimbric M."/>
            <person name="Caverly L."/>
        </authorList>
    </citation>
    <scope>NUCLEOTIDE SEQUENCE [LARGE SCALE GENOMIC DNA]</scope>
    <source>
        <strain evidence="4 5">FLAC1071</strain>
    </source>
</reference>
<dbReference type="Gene3D" id="1.20.1260.20">
    <property type="entry name" value="PPE superfamily"/>
    <property type="match status" value="1"/>
</dbReference>
<evidence type="ECO:0000259" key="3">
    <source>
        <dbReference type="Pfam" id="PF12484"/>
    </source>
</evidence>
<dbReference type="Pfam" id="PF12484">
    <property type="entry name" value="PPE-SVP"/>
    <property type="match status" value="1"/>
</dbReference>
<comment type="caution">
    <text evidence="4">The sequence shown here is derived from an EMBL/GenBank/DDBJ whole genome shotgun (WGS) entry which is preliminary data.</text>
</comment>
<protein>
    <submittedName>
        <fullName evidence="4">PPE family protein</fullName>
    </submittedName>
</protein>
<feature type="domain" description="PPE family C-terminal" evidence="3">
    <location>
        <begin position="278"/>
        <end position="300"/>
    </location>
</feature>
<dbReference type="InterPro" id="IPR038332">
    <property type="entry name" value="PPE_sf"/>
</dbReference>
<evidence type="ECO:0000256" key="1">
    <source>
        <dbReference type="ARBA" id="ARBA00010652"/>
    </source>
</evidence>
<dbReference type="SUPFAM" id="SSF140459">
    <property type="entry name" value="PE/PPE dimer-like"/>
    <property type="match status" value="1"/>
</dbReference>
<sequence length="324" mass="33435">MSLGELPPEINSGRLYSGPGSASMSLAAEAWDETAAQLYDTAESYRSVASMLFQARQHPASIAVAAAVVSFTAWLNAVAARARQAARQARASVDAFESTLGAVVPPSVIDANRALRTALVTANGLAQNGPAIADTDAGYERIWAQDVDAMYAYAAASAAASTLTPFDSPPTVGSGQHDPAIAETAWSLIAAPQVVSAGGHVMPVIPRALRALSRSPITTFDACLSTATSPLSKLGSLSAPTDFAINRLSSLNKTASLRRAAALLTHPGQVGGATAEATARLGRASSIGALSVPQSWAKAAMPRGIEFETSDSDYVLIDPSNLLW</sequence>
<reference evidence="5" key="2">
    <citation type="submission" date="2023-06" db="EMBL/GenBank/DDBJ databases">
        <title>Itaconate inhibition of nontuberculous mycobacteria.</title>
        <authorList>
            <person name="Spilker T."/>
        </authorList>
    </citation>
    <scope>NUCLEOTIDE SEQUENCE [LARGE SCALE GENOMIC DNA]</scope>
    <source>
        <strain evidence="5">FLAC1071</strain>
    </source>
</reference>
<evidence type="ECO:0000259" key="2">
    <source>
        <dbReference type="Pfam" id="PF00823"/>
    </source>
</evidence>
<feature type="domain" description="PPE" evidence="2">
    <location>
        <begin position="6"/>
        <end position="164"/>
    </location>
</feature>
<gene>
    <name evidence="4" type="ORF">QRB35_21495</name>
</gene>
<dbReference type="Pfam" id="PF00823">
    <property type="entry name" value="PPE"/>
    <property type="match status" value="1"/>
</dbReference>
<dbReference type="PANTHER" id="PTHR46766">
    <property type="entry name" value="GLUTAMINE-RICH PROTEIN 2"/>
    <property type="match status" value="1"/>
</dbReference>
<dbReference type="PANTHER" id="PTHR46766:SF1">
    <property type="entry name" value="GLUTAMINE-RICH PROTEIN 2"/>
    <property type="match status" value="1"/>
</dbReference>
<dbReference type="InterPro" id="IPR022171">
    <property type="entry name" value="PPE_C"/>
</dbReference>
<keyword evidence="5" id="KW-1185">Reference proteome</keyword>
<proteinExistence type="inferred from homology"/>
<comment type="similarity">
    <text evidence="1">Belongs to the mycobacterial PPE family.</text>
</comment>
<evidence type="ECO:0000313" key="5">
    <source>
        <dbReference type="Proteomes" id="UP001529272"/>
    </source>
</evidence>
<dbReference type="RefSeq" id="WP_089151733.1">
    <property type="nucleotide sequence ID" value="NZ_CP015267.1"/>
</dbReference>
<accession>A0ABT7P5M8</accession>
<name>A0ABT7P5M8_MYCIT</name>